<dbReference type="EMBL" id="WWCX01000095">
    <property type="protein sequence ID" value="MYM97979.1"/>
    <property type="molecule type" value="Genomic_DNA"/>
</dbReference>
<gene>
    <name evidence="1" type="ORF">GTP90_29435</name>
</gene>
<sequence>MRILKQRWRQQFAIVENDMVTYHFGEFNIIAVVGSQTGSVGKEDILPLKTSRWLAVSV</sequence>
<reference evidence="1" key="1">
    <citation type="submission" date="2019-12" db="EMBL/GenBank/DDBJ databases">
        <title>Novel species isolated from a subtropical stream in China.</title>
        <authorList>
            <person name="Lu H."/>
        </authorList>
    </citation>
    <scope>NUCLEOTIDE SEQUENCE [LARGE SCALE GENOMIC DNA]</scope>
    <source>
        <strain evidence="1">FT81W</strain>
    </source>
</reference>
<organism evidence="1 2">
    <name type="scientific">Duganella vulcania</name>
    <dbReference type="NCBI Taxonomy" id="2692166"/>
    <lineage>
        <taxon>Bacteria</taxon>
        <taxon>Pseudomonadati</taxon>
        <taxon>Pseudomonadota</taxon>
        <taxon>Betaproteobacteria</taxon>
        <taxon>Burkholderiales</taxon>
        <taxon>Oxalobacteraceae</taxon>
        <taxon>Telluria group</taxon>
        <taxon>Duganella</taxon>
    </lineage>
</organism>
<name>A0A845GZT4_9BURK</name>
<proteinExistence type="predicted"/>
<dbReference type="RefSeq" id="WP_161086844.1">
    <property type="nucleotide sequence ID" value="NZ_WWCX01000095.1"/>
</dbReference>
<protein>
    <submittedName>
        <fullName evidence="1">Uncharacterized protein</fullName>
    </submittedName>
</protein>
<dbReference type="AlphaFoldDB" id="A0A845GZT4"/>
<evidence type="ECO:0000313" key="1">
    <source>
        <dbReference type="EMBL" id="MYM97979.1"/>
    </source>
</evidence>
<accession>A0A845GZT4</accession>
<comment type="caution">
    <text evidence="1">The sequence shown here is derived from an EMBL/GenBank/DDBJ whole genome shotgun (WGS) entry which is preliminary data.</text>
</comment>
<dbReference type="Proteomes" id="UP000447355">
    <property type="component" value="Unassembled WGS sequence"/>
</dbReference>
<evidence type="ECO:0000313" key="2">
    <source>
        <dbReference type="Proteomes" id="UP000447355"/>
    </source>
</evidence>